<dbReference type="CDD" id="cd18809">
    <property type="entry name" value="SF1_C_RecD"/>
    <property type="match status" value="1"/>
</dbReference>
<keyword evidence="2" id="KW-0067">ATP-binding</keyword>
<dbReference type="GO" id="GO:0004386">
    <property type="term" value="F:helicase activity"/>
    <property type="evidence" value="ECO:0007669"/>
    <property type="project" value="UniProtKB-KW"/>
</dbReference>
<sequence length="397" mass="45487">MNLNRKQLIVYNWFISAMPKDTRTVLLTGAAGTGKSYLISKIAQNFKGSVLITATTNKAKANLKETTGKEAYTTHSALGFVMIRNGTQEYLSDINEAREADLLIVDEVSMLPNQVYQKILKTPYKYILFVGDECQLPAVGVKAKIQTDLSVNLTQQMRQDETDVKLKRYMEKLRESIKSKKLPDFKQDLPNNIAMYEDHKEFCKAYLDCESSKRILAYSNKVIDAYNNNITGKERYKAGDLLVIDKPLGKAKNGDIVEVMTAGEYEDRFVVRVSFDGNQYGFYVMKSKTLEEKFLNKALELGQEYYWNTVDSIYHPKHIYASTIHKAQGQTIEEVFIDARDIAAQLDRKPSRYNHYNGPISNEEFLKLFYVALSRMKVKAHVFIGEKRSYKNLKGEK</sequence>
<accession>A0A8S5LLX7</accession>
<reference evidence="2" key="1">
    <citation type="journal article" date="2021" name="Proc. Natl. Acad. Sci. U.S.A.">
        <title>A Catalog of Tens of Thousands of Viruses from Human Metagenomes Reveals Hidden Associations with Chronic Diseases.</title>
        <authorList>
            <person name="Tisza M.J."/>
            <person name="Buck C.B."/>
        </authorList>
    </citation>
    <scope>NUCLEOTIDE SEQUENCE</scope>
    <source>
        <strain evidence="2">CtiuS14</strain>
    </source>
</reference>
<evidence type="ECO:0000259" key="1">
    <source>
        <dbReference type="SMART" id="SM00382"/>
    </source>
</evidence>
<name>A0A8S5LLX7_9CAUD</name>
<keyword evidence="2" id="KW-0378">Hydrolase</keyword>
<feature type="domain" description="AAA+ ATPase" evidence="1">
    <location>
        <begin position="21"/>
        <end position="248"/>
    </location>
</feature>
<dbReference type="SMART" id="SM00382">
    <property type="entry name" value="AAA"/>
    <property type="match status" value="1"/>
</dbReference>
<evidence type="ECO:0000313" key="2">
    <source>
        <dbReference type="EMBL" id="DAD71077.1"/>
    </source>
</evidence>
<dbReference type="EMBL" id="BK015876">
    <property type="protein sequence ID" value="DAD71077.1"/>
    <property type="molecule type" value="Genomic_DNA"/>
</dbReference>
<proteinExistence type="predicted"/>
<dbReference type="PANTHER" id="PTHR47642">
    <property type="entry name" value="ATP-DEPENDENT DNA HELICASE"/>
    <property type="match status" value="1"/>
</dbReference>
<keyword evidence="2" id="KW-0547">Nucleotide-binding</keyword>
<dbReference type="InterPro" id="IPR051055">
    <property type="entry name" value="PIF1_helicase"/>
</dbReference>
<dbReference type="InterPro" id="IPR003593">
    <property type="entry name" value="AAA+_ATPase"/>
</dbReference>
<dbReference type="InterPro" id="IPR027417">
    <property type="entry name" value="P-loop_NTPase"/>
</dbReference>
<dbReference type="Gene3D" id="3.40.50.300">
    <property type="entry name" value="P-loop containing nucleotide triphosphate hydrolases"/>
    <property type="match status" value="2"/>
</dbReference>
<organism evidence="2">
    <name type="scientific">Podoviridae sp. ctiuS14</name>
    <dbReference type="NCBI Taxonomy" id="2827620"/>
    <lineage>
        <taxon>Viruses</taxon>
        <taxon>Duplodnaviria</taxon>
        <taxon>Heunggongvirae</taxon>
        <taxon>Uroviricota</taxon>
        <taxon>Caudoviricetes</taxon>
    </lineage>
</organism>
<keyword evidence="2" id="KW-0347">Helicase</keyword>
<protein>
    <submittedName>
        <fullName evidence="2">ATP dependent DNA helicase</fullName>
    </submittedName>
</protein>
<dbReference type="PANTHER" id="PTHR47642:SF5">
    <property type="entry name" value="ATP-DEPENDENT DNA HELICASE"/>
    <property type="match status" value="1"/>
</dbReference>
<dbReference type="Pfam" id="PF13245">
    <property type="entry name" value="AAA_19"/>
    <property type="match status" value="1"/>
</dbReference>
<dbReference type="SUPFAM" id="SSF52540">
    <property type="entry name" value="P-loop containing nucleoside triphosphate hydrolases"/>
    <property type="match status" value="1"/>
</dbReference>